<gene>
    <name evidence="3" type="ORF">FD50_GL000698</name>
</gene>
<accession>A0A0R1V7A8</accession>
<dbReference type="Gene3D" id="3.60.21.10">
    <property type="match status" value="1"/>
</dbReference>
<organism evidence="3 4">
    <name type="scientific">Liquorilactobacillus satsumensis DSM 16230 = JCM 12392</name>
    <dbReference type="NCBI Taxonomy" id="1423801"/>
    <lineage>
        <taxon>Bacteria</taxon>
        <taxon>Bacillati</taxon>
        <taxon>Bacillota</taxon>
        <taxon>Bacilli</taxon>
        <taxon>Lactobacillales</taxon>
        <taxon>Lactobacillaceae</taxon>
        <taxon>Liquorilactobacillus</taxon>
    </lineage>
</organism>
<evidence type="ECO:0000256" key="1">
    <source>
        <dbReference type="ARBA" id="ARBA00008950"/>
    </source>
</evidence>
<feature type="domain" description="Calcineurin-like phosphoesterase" evidence="2">
    <location>
        <begin position="4"/>
        <end position="205"/>
    </location>
</feature>
<comment type="caution">
    <text evidence="3">The sequence shown here is derived from an EMBL/GenBank/DDBJ whole genome shotgun (WGS) entry which is preliminary data.</text>
</comment>
<dbReference type="RefSeq" id="WP_056960800.1">
    <property type="nucleotide sequence ID" value="NZ_AZFQ01000036.1"/>
</dbReference>
<evidence type="ECO:0000313" key="3">
    <source>
        <dbReference type="EMBL" id="KRL98885.1"/>
    </source>
</evidence>
<dbReference type="AlphaFoldDB" id="A0A0R1V7A8"/>
<comment type="similarity">
    <text evidence="1">Belongs to the metallophosphoesterase superfamily. YfcE family.</text>
</comment>
<evidence type="ECO:0000259" key="2">
    <source>
        <dbReference type="Pfam" id="PF12850"/>
    </source>
</evidence>
<dbReference type="CDD" id="cd00838">
    <property type="entry name" value="MPP_superfamily"/>
    <property type="match status" value="1"/>
</dbReference>
<dbReference type="EMBL" id="AZFQ01000036">
    <property type="protein sequence ID" value="KRL98885.1"/>
    <property type="molecule type" value="Genomic_DNA"/>
</dbReference>
<evidence type="ECO:0000313" key="4">
    <source>
        <dbReference type="Proteomes" id="UP000051166"/>
    </source>
</evidence>
<dbReference type="PATRIC" id="fig|1423801.4.peg.708"/>
<sequence length="238" mass="26880">MATKIALFSDVHGNLAALNAFYASSKQLGATEYWFLGDLFGPGDGAQALWDKMQVINPTVKIRGNWDDFFLNCQANHDQIAKCEQKIAHRLTSYTKTRQAIAAWPLHLEKRVNGVYFGLSHNLPTHNYGDSLSVRADNQALAALFADNRQPCDVAIYAHIHHPTMRYVDLHACSNAKKLEKDYNYNQADERLVLNIGSVGMPFDRPACHRLENRAEFLLLTIKEDGTLTPDFKRVAYQ</sequence>
<dbReference type="InterPro" id="IPR029052">
    <property type="entry name" value="Metallo-depent_PP-like"/>
</dbReference>
<dbReference type="PIRSF" id="PIRSF000883">
    <property type="entry name" value="Pesterase_MJ0912"/>
    <property type="match status" value="1"/>
</dbReference>
<dbReference type="OrthoDB" id="9813918at2"/>
<dbReference type="Pfam" id="PF12850">
    <property type="entry name" value="Metallophos_2"/>
    <property type="match status" value="1"/>
</dbReference>
<dbReference type="SUPFAM" id="SSF56300">
    <property type="entry name" value="Metallo-dependent phosphatases"/>
    <property type="match status" value="1"/>
</dbReference>
<keyword evidence="4" id="KW-1185">Reference proteome</keyword>
<name>A0A0R1V7A8_9LACO</name>
<dbReference type="InterPro" id="IPR011152">
    <property type="entry name" value="Pesterase_MJ0912"/>
</dbReference>
<dbReference type="GeneID" id="98308122"/>
<dbReference type="Proteomes" id="UP000051166">
    <property type="component" value="Unassembled WGS sequence"/>
</dbReference>
<dbReference type="STRING" id="1423801.FD50_GL000698"/>
<protein>
    <submittedName>
        <fullName evidence="3">Metallophosphoesterase</fullName>
    </submittedName>
</protein>
<dbReference type="InterPro" id="IPR024654">
    <property type="entry name" value="Calcineurin-like_PHP_lpxH"/>
</dbReference>
<reference evidence="3 4" key="1">
    <citation type="journal article" date="2015" name="Genome Announc.">
        <title>Expanding the biotechnology potential of lactobacilli through comparative genomics of 213 strains and associated genera.</title>
        <authorList>
            <person name="Sun Z."/>
            <person name="Harris H.M."/>
            <person name="McCann A."/>
            <person name="Guo C."/>
            <person name="Argimon S."/>
            <person name="Zhang W."/>
            <person name="Yang X."/>
            <person name="Jeffery I.B."/>
            <person name="Cooney J.C."/>
            <person name="Kagawa T.F."/>
            <person name="Liu W."/>
            <person name="Song Y."/>
            <person name="Salvetti E."/>
            <person name="Wrobel A."/>
            <person name="Rasinkangas P."/>
            <person name="Parkhill J."/>
            <person name="Rea M.C."/>
            <person name="O'Sullivan O."/>
            <person name="Ritari J."/>
            <person name="Douillard F.P."/>
            <person name="Paul Ross R."/>
            <person name="Yang R."/>
            <person name="Briner A.E."/>
            <person name="Felis G.E."/>
            <person name="de Vos W.M."/>
            <person name="Barrangou R."/>
            <person name="Klaenhammer T.R."/>
            <person name="Caufield P.W."/>
            <person name="Cui Y."/>
            <person name="Zhang H."/>
            <person name="O'Toole P.W."/>
        </authorList>
    </citation>
    <scope>NUCLEOTIDE SEQUENCE [LARGE SCALE GENOMIC DNA]</scope>
    <source>
        <strain evidence="3 4">DSM 16230</strain>
    </source>
</reference>
<proteinExistence type="inferred from homology"/>